<dbReference type="PANTHER" id="PTHR44154">
    <property type="entry name" value="QUINONE OXIDOREDUCTASE"/>
    <property type="match status" value="1"/>
</dbReference>
<evidence type="ECO:0000259" key="2">
    <source>
        <dbReference type="SMART" id="SM00829"/>
    </source>
</evidence>
<gene>
    <name evidence="3" type="ORF">ENO47_08190</name>
</gene>
<protein>
    <submittedName>
        <fullName evidence="3">Alcohol dehydrogenase</fullName>
    </submittedName>
</protein>
<dbReference type="InterPro" id="IPR011032">
    <property type="entry name" value="GroES-like_sf"/>
</dbReference>
<dbReference type="InterPro" id="IPR013149">
    <property type="entry name" value="ADH-like_C"/>
</dbReference>
<evidence type="ECO:0000256" key="1">
    <source>
        <dbReference type="ARBA" id="ARBA00022857"/>
    </source>
</evidence>
<evidence type="ECO:0000313" key="3">
    <source>
        <dbReference type="EMBL" id="HEW46624.1"/>
    </source>
</evidence>
<keyword evidence="1" id="KW-0521">NADP</keyword>
<dbReference type="Gene3D" id="3.90.180.10">
    <property type="entry name" value="Medium-chain alcohol dehydrogenases, catalytic domain"/>
    <property type="match status" value="1"/>
</dbReference>
<dbReference type="InterPro" id="IPR020843">
    <property type="entry name" value="ER"/>
</dbReference>
<dbReference type="SUPFAM" id="SSF50129">
    <property type="entry name" value="GroES-like"/>
    <property type="match status" value="1"/>
</dbReference>
<dbReference type="PANTHER" id="PTHR44154:SF1">
    <property type="entry name" value="QUINONE OXIDOREDUCTASE"/>
    <property type="match status" value="1"/>
</dbReference>
<dbReference type="InterPro" id="IPR013154">
    <property type="entry name" value="ADH-like_N"/>
</dbReference>
<reference evidence="3" key="1">
    <citation type="journal article" date="2020" name="mSystems">
        <title>Genome- and Community-Level Interaction Insights into Carbon Utilization and Element Cycling Functions of Hydrothermarchaeota in Hydrothermal Sediment.</title>
        <authorList>
            <person name="Zhou Z."/>
            <person name="Liu Y."/>
            <person name="Xu W."/>
            <person name="Pan J."/>
            <person name="Luo Z.H."/>
            <person name="Li M."/>
        </authorList>
    </citation>
    <scope>NUCLEOTIDE SEQUENCE [LARGE SCALE GENOMIC DNA]</scope>
    <source>
        <strain evidence="3">SpSt-132</strain>
    </source>
</reference>
<comment type="caution">
    <text evidence="3">The sequence shown here is derived from an EMBL/GenBank/DDBJ whole genome shotgun (WGS) entry which is preliminary data.</text>
</comment>
<dbReference type="Pfam" id="PF00107">
    <property type="entry name" value="ADH_zinc_N"/>
    <property type="match status" value="1"/>
</dbReference>
<feature type="domain" description="Enoyl reductase (ER)" evidence="2">
    <location>
        <begin position="10"/>
        <end position="341"/>
    </location>
</feature>
<dbReference type="GO" id="GO:0016491">
    <property type="term" value="F:oxidoreductase activity"/>
    <property type="evidence" value="ECO:0007669"/>
    <property type="project" value="InterPro"/>
</dbReference>
<organism evidence="3">
    <name type="scientific">Hydrogenobacter sp</name>
    <dbReference type="NCBI Taxonomy" id="2152829"/>
    <lineage>
        <taxon>Bacteria</taxon>
        <taxon>Pseudomonadati</taxon>
        <taxon>Aquificota</taxon>
        <taxon>Aquificia</taxon>
        <taxon>Aquificales</taxon>
        <taxon>Aquificaceae</taxon>
        <taxon>Hydrogenobacter</taxon>
    </lineage>
</organism>
<dbReference type="Gene3D" id="3.40.50.720">
    <property type="entry name" value="NAD(P)-binding Rossmann-like Domain"/>
    <property type="match status" value="1"/>
</dbReference>
<dbReference type="Pfam" id="PF08240">
    <property type="entry name" value="ADH_N"/>
    <property type="match status" value="1"/>
</dbReference>
<dbReference type="CDD" id="cd08266">
    <property type="entry name" value="Zn_ADH_like1"/>
    <property type="match status" value="1"/>
</dbReference>
<proteinExistence type="predicted"/>
<dbReference type="InterPro" id="IPR051603">
    <property type="entry name" value="Zinc-ADH_QOR/CCCR"/>
</dbReference>
<dbReference type="SMART" id="SM00829">
    <property type="entry name" value="PKS_ER"/>
    <property type="match status" value="1"/>
</dbReference>
<dbReference type="EMBL" id="DSFP01000067">
    <property type="protein sequence ID" value="HEW46624.1"/>
    <property type="molecule type" value="Genomic_DNA"/>
</dbReference>
<dbReference type="AlphaFoldDB" id="A0A7C2Z6W3"/>
<name>A0A7C2Z6W3_9AQUI</name>
<accession>A0A7C2Z6W3</accession>
<sequence>MRAVLLEGFGGVEKLRFVEDFPKPEIREDEVLIRVKAVALNHLDIWVRMGALAVRPELPHILGADISGVVERVGSLVKEDIKEGDEVVVAPGLSCGVCYECQSGHDNHCRHYDILGLRSKGGYAEYVKVPARNVIKKPSNLSFEEASSYPLTFLTVWNALVNKANIRPYHRVLIWGGSSGVGVAGIQIAKLFGAFVIATVGSEEKAKRCKELGADVVIDHYKEDVVQRVRELFKEGVDVVMDHVGSQTFWKSVECLRRGGRLVFFGTTTGSEAKIDIRYIFVREIELLGVYMGPRADLFKITELFERGLLKPVVDRVFPLEKAQEAHTYLEGSRHFGKVVLRVE</sequence>
<dbReference type="SUPFAM" id="SSF51735">
    <property type="entry name" value="NAD(P)-binding Rossmann-fold domains"/>
    <property type="match status" value="1"/>
</dbReference>
<dbReference type="InterPro" id="IPR036291">
    <property type="entry name" value="NAD(P)-bd_dom_sf"/>
</dbReference>